<dbReference type="AlphaFoldDB" id="A0A7W4YDE9"/>
<evidence type="ECO:0000256" key="4">
    <source>
        <dbReference type="ARBA" id="ARBA00022729"/>
    </source>
</evidence>
<evidence type="ECO:0000256" key="1">
    <source>
        <dbReference type="ARBA" id="ARBA00001947"/>
    </source>
</evidence>
<accession>A0A7W4YDE9</accession>
<sequence>MSYLNVAEIESALVNLHAAYPDTSELVTLPNPTHEGRRTHALRIGARRAGETDGILLLGGVHAREWVPPDALVAVAADLLEAHQLGTGLGYGGRSFTAEEVARVVEQVDVLVYPCVNPDGRHHSQTAAPMWRKNRRPSAGGGASCVGVDLNRNFDFLWDHTARFATDAGVATSADPCEPNTYRGPGSASEPETRNVVWLVDTHPRIRWHVDVHSAVPVILHSWGSDENQSTHPDQTFLNPAFDPVRGRPHDTAYGEYLAQDDLDRVRTLAGRMDEAIRAVRGDSYGVEQAYGLYPTSGASDDYLASRHRTDPRLAEIDAFTIECGHSFQPAWSEAEHVIREVSAGVVALALAAAASVTPDEPAVAVGGVNAVALVRQTPGWGSIPVAASNGDGTWTVTNGAAGPDFIPTWANQPGVRVVTGDFNGNGFTDVALVRQTPGWGSIPVAFANGDGTWAVTNGAAGPDFIPSWANQPGVRVVTGDFNGNGLTDIALVRQTPGWGSIPIAFANGDGTWTVTNGAAGPDFIPSWANQPGVKLVTGDFNGNGLTDIALVRQTPGWGSIPIAFANGDGTWTVTDGPAAPDFIPTWANQPGVKLVTGDFNGNGLTD</sequence>
<reference evidence="10 11" key="1">
    <citation type="submission" date="2020-08" db="EMBL/GenBank/DDBJ databases">
        <title>The Agave Microbiome: Exploring the role of microbial communities in plant adaptations to desert environments.</title>
        <authorList>
            <person name="Partida-Martinez L.P."/>
        </authorList>
    </citation>
    <scope>NUCLEOTIDE SEQUENCE [LARGE SCALE GENOMIC DNA]</scope>
    <source>
        <strain evidence="10 11">RAS26</strain>
    </source>
</reference>
<comment type="similarity">
    <text evidence="2 8">Belongs to the peptidase M14 family.</text>
</comment>
<feature type="non-terminal residue" evidence="10">
    <location>
        <position position="607"/>
    </location>
</feature>
<dbReference type="GO" id="GO:0005615">
    <property type="term" value="C:extracellular space"/>
    <property type="evidence" value="ECO:0007669"/>
    <property type="project" value="TreeGrafter"/>
</dbReference>
<dbReference type="SMART" id="SM00631">
    <property type="entry name" value="Zn_pept"/>
    <property type="match status" value="1"/>
</dbReference>
<comment type="caution">
    <text evidence="10">The sequence shown here is derived from an EMBL/GenBank/DDBJ whole genome shotgun (WGS) entry which is preliminary data.</text>
</comment>
<evidence type="ECO:0000256" key="2">
    <source>
        <dbReference type="ARBA" id="ARBA00005988"/>
    </source>
</evidence>
<evidence type="ECO:0000256" key="7">
    <source>
        <dbReference type="ARBA" id="ARBA00023049"/>
    </source>
</evidence>
<dbReference type="Gene3D" id="3.40.630.10">
    <property type="entry name" value="Zn peptidases"/>
    <property type="match status" value="1"/>
</dbReference>
<dbReference type="Gene3D" id="2.40.128.340">
    <property type="match status" value="2"/>
</dbReference>
<dbReference type="SUPFAM" id="SSF53187">
    <property type="entry name" value="Zn-dependent exopeptidases"/>
    <property type="match status" value="1"/>
</dbReference>
<feature type="active site" description="Proton donor/acceptor" evidence="8">
    <location>
        <position position="323"/>
    </location>
</feature>
<dbReference type="CDD" id="cd06228">
    <property type="entry name" value="M14-like"/>
    <property type="match status" value="1"/>
</dbReference>
<dbReference type="Proteomes" id="UP000518206">
    <property type="component" value="Unassembled WGS sequence"/>
</dbReference>
<evidence type="ECO:0000313" key="10">
    <source>
        <dbReference type="EMBL" id="MBB2924637.1"/>
    </source>
</evidence>
<evidence type="ECO:0000259" key="9">
    <source>
        <dbReference type="PROSITE" id="PS52035"/>
    </source>
</evidence>
<feature type="domain" description="Peptidase M14" evidence="9">
    <location>
        <begin position="2"/>
        <end position="346"/>
    </location>
</feature>
<dbReference type="InterPro" id="IPR028994">
    <property type="entry name" value="Integrin_alpha_N"/>
</dbReference>
<keyword evidence="5" id="KW-0378">Hydrolase</keyword>
<evidence type="ECO:0000256" key="3">
    <source>
        <dbReference type="ARBA" id="ARBA00022670"/>
    </source>
</evidence>
<gene>
    <name evidence="10" type="ORF">FHR80_003573</name>
</gene>
<evidence type="ECO:0000256" key="5">
    <source>
        <dbReference type="ARBA" id="ARBA00022801"/>
    </source>
</evidence>
<dbReference type="GO" id="GO:0004181">
    <property type="term" value="F:metallocarboxypeptidase activity"/>
    <property type="evidence" value="ECO:0007669"/>
    <property type="project" value="InterPro"/>
</dbReference>
<evidence type="ECO:0000313" key="11">
    <source>
        <dbReference type="Proteomes" id="UP000518206"/>
    </source>
</evidence>
<keyword evidence="7" id="KW-0482">Metalloprotease</keyword>
<reference evidence="10 11" key="2">
    <citation type="submission" date="2020-08" db="EMBL/GenBank/DDBJ databases">
        <authorList>
            <person name="Partida-Martinez L."/>
            <person name="Huntemann M."/>
            <person name="Clum A."/>
            <person name="Wang J."/>
            <person name="Palaniappan K."/>
            <person name="Ritter S."/>
            <person name="Chen I.-M."/>
            <person name="Stamatis D."/>
            <person name="Reddy T."/>
            <person name="O'Malley R."/>
            <person name="Daum C."/>
            <person name="Shapiro N."/>
            <person name="Ivanova N."/>
            <person name="Kyrpides N."/>
            <person name="Woyke T."/>
        </authorList>
    </citation>
    <scope>NUCLEOTIDE SEQUENCE [LARGE SCALE GENOMIC DNA]</scope>
    <source>
        <strain evidence="10 11">RAS26</strain>
    </source>
</reference>
<dbReference type="InterPro" id="IPR000834">
    <property type="entry name" value="Peptidase_M14"/>
</dbReference>
<dbReference type="EMBL" id="JACHVX010000006">
    <property type="protein sequence ID" value="MBB2924637.1"/>
    <property type="molecule type" value="Genomic_DNA"/>
</dbReference>
<dbReference type="Pfam" id="PF00246">
    <property type="entry name" value="Peptidase_M14"/>
    <property type="match status" value="1"/>
</dbReference>
<protein>
    <submittedName>
        <fullName evidence="10">Murein tripeptide amidase MpaA</fullName>
    </submittedName>
</protein>
<proteinExistence type="inferred from homology"/>
<dbReference type="SUPFAM" id="SSF69318">
    <property type="entry name" value="Integrin alpha N-terminal domain"/>
    <property type="match status" value="1"/>
</dbReference>
<dbReference type="InterPro" id="IPR013517">
    <property type="entry name" value="FG-GAP"/>
</dbReference>
<dbReference type="GO" id="GO:0008270">
    <property type="term" value="F:zinc ion binding"/>
    <property type="evidence" value="ECO:0007669"/>
    <property type="project" value="InterPro"/>
</dbReference>
<dbReference type="PANTHER" id="PTHR11705">
    <property type="entry name" value="PROTEASE FAMILY M14 CARBOXYPEPTIDASE A,B"/>
    <property type="match status" value="1"/>
</dbReference>
<name>A0A7W4YDE9_9CELL</name>
<dbReference type="PROSITE" id="PS52035">
    <property type="entry name" value="PEPTIDASE_M14"/>
    <property type="match status" value="1"/>
</dbReference>
<dbReference type="Pfam" id="PF13517">
    <property type="entry name" value="FG-GAP_3"/>
    <property type="match status" value="1"/>
</dbReference>
<dbReference type="RefSeq" id="WP_183297438.1">
    <property type="nucleotide sequence ID" value="NZ_JACHVX010000006.1"/>
</dbReference>
<evidence type="ECO:0000256" key="6">
    <source>
        <dbReference type="ARBA" id="ARBA00022833"/>
    </source>
</evidence>
<evidence type="ECO:0000256" key="8">
    <source>
        <dbReference type="PROSITE-ProRule" id="PRU01379"/>
    </source>
</evidence>
<keyword evidence="3" id="KW-0645">Protease</keyword>
<comment type="cofactor">
    <cofactor evidence="1">
        <name>Zn(2+)</name>
        <dbReference type="ChEBI" id="CHEBI:29105"/>
    </cofactor>
</comment>
<organism evidence="10 11">
    <name type="scientific">Cellulomonas cellasea</name>
    <dbReference type="NCBI Taxonomy" id="43670"/>
    <lineage>
        <taxon>Bacteria</taxon>
        <taxon>Bacillati</taxon>
        <taxon>Actinomycetota</taxon>
        <taxon>Actinomycetes</taxon>
        <taxon>Micrococcales</taxon>
        <taxon>Cellulomonadaceae</taxon>
        <taxon>Cellulomonas</taxon>
    </lineage>
</organism>
<dbReference type="PANTHER" id="PTHR11705:SF143">
    <property type="entry name" value="SLL0236 PROTEIN"/>
    <property type="match status" value="1"/>
</dbReference>
<keyword evidence="6" id="KW-0862">Zinc</keyword>
<keyword evidence="4" id="KW-0732">Signal</keyword>
<dbReference type="GO" id="GO:0006508">
    <property type="term" value="P:proteolysis"/>
    <property type="evidence" value="ECO:0007669"/>
    <property type="project" value="UniProtKB-KW"/>
</dbReference>